<dbReference type="AlphaFoldDB" id="A0A9Q3SXZ4"/>
<dbReference type="Proteomes" id="UP000752647">
    <property type="component" value="Unassembled WGS sequence"/>
</dbReference>
<dbReference type="EMBL" id="JAHBFI010000014">
    <property type="protein sequence ID" value="MBZ5962662.1"/>
    <property type="molecule type" value="Genomic_DNA"/>
</dbReference>
<evidence type="ECO:0000313" key="1">
    <source>
        <dbReference type="EMBL" id="MBZ5962662.1"/>
    </source>
</evidence>
<sequence>MTEKVTVFHVGKKNNVELFVTNNELFISLQDGKWFGDGMYFWDNKSNCSFWIKDRKYSEGEYAVVQSSLQYDSEDILDFTDNEAVKNFDQMQNLVALALKLSPDESEKMKTELGFAINRCFKYQGMMKKELPSIVKGTGHYPRTPKVSERIKSQFVSTYGNKVHAAPTIDVKMIYCVKNNKVISCEDTAIIEL</sequence>
<dbReference type="RefSeq" id="WP_224144189.1">
    <property type="nucleotide sequence ID" value="NZ_JAHBFI010000014.1"/>
</dbReference>
<gene>
    <name evidence="1" type="ORF">KIJ12_05815</name>
</gene>
<comment type="caution">
    <text evidence="1">The sequence shown here is derived from an EMBL/GenBank/DDBJ whole genome shotgun (WGS) entry which is preliminary data.</text>
</comment>
<organism evidence="1 2">
    <name type="scientific">Leuconostoc gasicomitatum</name>
    <dbReference type="NCBI Taxonomy" id="115778"/>
    <lineage>
        <taxon>Bacteria</taxon>
        <taxon>Bacillati</taxon>
        <taxon>Bacillota</taxon>
        <taxon>Bacilli</taxon>
        <taxon>Lactobacillales</taxon>
        <taxon>Lactobacillaceae</taxon>
        <taxon>Leuconostoc</taxon>
        <taxon>Leuconostoc gelidum group</taxon>
    </lineage>
</organism>
<evidence type="ECO:0000313" key="2">
    <source>
        <dbReference type="Proteomes" id="UP000752647"/>
    </source>
</evidence>
<protein>
    <submittedName>
        <fullName evidence="1">Uncharacterized protein</fullName>
    </submittedName>
</protein>
<proteinExistence type="predicted"/>
<name>A0A9Q3SXZ4_9LACO</name>
<reference evidence="1" key="1">
    <citation type="submission" date="2021-05" db="EMBL/GenBank/DDBJ databases">
        <title>Pangenome of Leuconostoc gelidum warrants species status for Leuconostoc gelidum subsp. gasicomitatum.</title>
        <authorList>
            <person name="Johansson P."/>
            <person name="Sade E."/>
            <person name="Hultman J."/>
            <person name="Auvinen P."/>
            <person name="Bjorkroth J."/>
        </authorList>
    </citation>
    <scope>NUCLEOTIDE SEQUENCE</scope>
    <source>
        <strain evidence="1">A.21.4</strain>
    </source>
</reference>
<accession>A0A9Q3SXZ4</accession>